<organism evidence="13">
    <name type="scientific">Hyalomma excavatum</name>
    <dbReference type="NCBI Taxonomy" id="257692"/>
    <lineage>
        <taxon>Eukaryota</taxon>
        <taxon>Metazoa</taxon>
        <taxon>Ecdysozoa</taxon>
        <taxon>Arthropoda</taxon>
        <taxon>Chelicerata</taxon>
        <taxon>Arachnida</taxon>
        <taxon>Acari</taxon>
        <taxon>Parasitiformes</taxon>
        <taxon>Ixodida</taxon>
        <taxon>Ixodoidea</taxon>
        <taxon>Ixodidae</taxon>
        <taxon>Hyalomminae</taxon>
        <taxon>Hyalomma</taxon>
    </lineage>
</organism>
<feature type="compositionally biased region" description="Low complexity" evidence="11">
    <location>
        <begin position="353"/>
        <end position="370"/>
    </location>
</feature>
<sequence length="565" mass="61027">MEKSVAVPQGFLTEATAPVKVTVRTDNVADHYNVEPRPFARGKFATVRRCVHRESGRDFAAKYIRKRRRASDVRHEIVHEALVLKMAEPCSRVVDVREVFETPSELILILELAAGGELQHVLDSEECLPEKDVVRLMRQILEAVQFLHERNIAHLDIKPQNLLLTSSFPQGDILLCDFGISRVIGKGTEIREIVGTPDYVAPEILQYEPISLATDIWSLGVLTYVLLSGHSPFGGDTKQETFCNITNGSLDFPEDLFGDVSNSAKDFIGRLIVRDASKRLSVKECLSHPWLAPVKTSVVQSPPPKAICQPQPLATGSAFGSASSDSSASEDSDEAPTSVPALPPSPPPPLRPSMPLASGSAFGSASSDSSASEDSDEAPAAKPALPTSPPPNFRPSKALASGSAFGSASSDSSASEDSDDAPASKLTLPTSTPPTLRPSIRFYHDVDDDDDGDLIQPPPLPLSPPPKISSPCKTILMDRTNGAIGSPLPKKSQTSTLQITVPPRFKRHRTQSATSVTTTERRGASIRHVQEVESVMVELDGLSLNGKRLIFTDEIIVDERVGIVY</sequence>
<dbReference type="EMBL" id="GEFH01004927">
    <property type="protein sequence ID" value="JAP63654.1"/>
    <property type="molecule type" value="mRNA"/>
</dbReference>
<reference evidence="13" key="1">
    <citation type="journal article" date="2017" name="Ticks Tick Borne Dis.">
        <title>An insight into the sialome of Hyalomma excavatum.</title>
        <authorList>
            <person name="Ribeiro J.M."/>
            <person name="Slovak M."/>
            <person name="Francischetti I.M."/>
        </authorList>
    </citation>
    <scope>NUCLEOTIDE SEQUENCE</scope>
    <source>
        <strain evidence="13">Samish</strain>
        <tissue evidence="13">Salivary glands</tissue>
    </source>
</reference>
<evidence type="ECO:0000256" key="3">
    <source>
        <dbReference type="ARBA" id="ARBA00022553"/>
    </source>
</evidence>
<keyword evidence="5" id="KW-0547">Nucleotide-binding</keyword>
<evidence type="ECO:0000256" key="11">
    <source>
        <dbReference type="SAM" id="MobiDB-lite"/>
    </source>
</evidence>
<evidence type="ECO:0000256" key="9">
    <source>
        <dbReference type="ARBA" id="ARBA00048679"/>
    </source>
</evidence>
<dbReference type="GO" id="GO:0035556">
    <property type="term" value="P:intracellular signal transduction"/>
    <property type="evidence" value="ECO:0007669"/>
    <property type="project" value="TreeGrafter"/>
</dbReference>
<feature type="region of interest" description="Disordered" evidence="11">
    <location>
        <begin position="297"/>
        <end position="468"/>
    </location>
</feature>
<evidence type="ECO:0000256" key="7">
    <source>
        <dbReference type="ARBA" id="ARBA00022840"/>
    </source>
</evidence>
<keyword evidence="4" id="KW-0808">Transferase</keyword>
<dbReference type="GO" id="GO:0004674">
    <property type="term" value="F:protein serine/threonine kinase activity"/>
    <property type="evidence" value="ECO:0007669"/>
    <property type="project" value="UniProtKB-KW"/>
</dbReference>
<dbReference type="PROSITE" id="PS00108">
    <property type="entry name" value="PROTEIN_KINASE_ST"/>
    <property type="match status" value="1"/>
</dbReference>
<dbReference type="PROSITE" id="PS50011">
    <property type="entry name" value="PROTEIN_KINASE_DOM"/>
    <property type="match status" value="1"/>
</dbReference>
<dbReference type="GO" id="GO:0043065">
    <property type="term" value="P:positive regulation of apoptotic process"/>
    <property type="evidence" value="ECO:0007669"/>
    <property type="project" value="TreeGrafter"/>
</dbReference>
<dbReference type="CDD" id="cd14106">
    <property type="entry name" value="STKc_DRAK"/>
    <property type="match status" value="1"/>
</dbReference>
<dbReference type="Gene3D" id="3.30.200.20">
    <property type="entry name" value="Phosphorylase Kinase, domain 1"/>
    <property type="match status" value="1"/>
</dbReference>
<dbReference type="InterPro" id="IPR000719">
    <property type="entry name" value="Prot_kinase_dom"/>
</dbReference>
<dbReference type="GO" id="GO:0005524">
    <property type="term" value="F:ATP binding"/>
    <property type="evidence" value="ECO:0007669"/>
    <property type="project" value="UniProtKB-KW"/>
</dbReference>
<keyword evidence="7" id="KW-0067">ATP-binding</keyword>
<evidence type="ECO:0000256" key="2">
    <source>
        <dbReference type="ARBA" id="ARBA00022527"/>
    </source>
</evidence>
<evidence type="ECO:0000256" key="6">
    <source>
        <dbReference type="ARBA" id="ARBA00022777"/>
    </source>
</evidence>
<evidence type="ECO:0000256" key="5">
    <source>
        <dbReference type="ARBA" id="ARBA00022741"/>
    </source>
</evidence>
<dbReference type="FunFam" id="3.30.200.20:FF:000175">
    <property type="entry name" value="Serine/threonine-protein kinase 17B"/>
    <property type="match status" value="1"/>
</dbReference>
<dbReference type="AlphaFoldDB" id="A0A131X7Y7"/>
<evidence type="ECO:0000256" key="8">
    <source>
        <dbReference type="ARBA" id="ARBA00047899"/>
    </source>
</evidence>
<evidence type="ECO:0000313" key="13">
    <source>
        <dbReference type="EMBL" id="JAP63654.1"/>
    </source>
</evidence>
<dbReference type="Pfam" id="PF00069">
    <property type="entry name" value="Pkinase"/>
    <property type="match status" value="1"/>
</dbReference>
<accession>A0A131X7Y7</accession>
<dbReference type="EC" id="2.7.11.1" evidence="1"/>
<evidence type="ECO:0000259" key="12">
    <source>
        <dbReference type="PROSITE" id="PS50011"/>
    </source>
</evidence>
<proteinExistence type="evidence at transcript level"/>
<feature type="compositionally biased region" description="Low complexity" evidence="11">
    <location>
        <begin position="421"/>
        <end position="430"/>
    </location>
</feature>
<dbReference type="InterPro" id="IPR011009">
    <property type="entry name" value="Kinase-like_dom_sf"/>
</dbReference>
<keyword evidence="2" id="KW-0723">Serine/threonine-protein kinase</keyword>
<dbReference type="PANTHER" id="PTHR24342">
    <property type="entry name" value="SERINE/THREONINE-PROTEIN KINASE 17"/>
    <property type="match status" value="1"/>
</dbReference>
<evidence type="ECO:0000256" key="10">
    <source>
        <dbReference type="ARBA" id="ARBA00060827"/>
    </source>
</evidence>
<feature type="compositionally biased region" description="Low complexity" evidence="11">
    <location>
        <begin position="396"/>
        <end position="413"/>
    </location>
</feature>
<dbReference type="GO" id="GO:0005634">
    <property type="term" value="C:nucleus"/>
    <property type="evidence" value="ECO:0007669"/>
    <property type="project" value="TreeGrafter"/>
</dbReference>
<dbReference type="FunFam" id="1.10.510.10:FF:002960">
    <property type="match status" value="1"/>
</dbReference>
<evidence type="ECO:0000256" key="4">
    <source>
        <dbReference type="ARBA" id="ARBA00022679"/>
    </source>
</evidence>
<keyword evidence="3" id="KW-0597">Phosphoprotein</keyword>
<dbReference type="SMART" id="SM00220">
    <property type="entry name" value="S_TKc"/>
    <property type="match status" value="1"/>
</dbReference>
<feature type="compositionally biased region" description="Pro residues" evidence="11">
    <location>
        <begin position="456"/>
        <end position="468"/>
    </location>
</feature>
<comment type="catalytic activity">
    <reaction evidence="8">
        <text>L-threonyl-[protein] + ATP = O-phospho-L-threonyl-[protein] + ADP + H(+)</text>
        <dbReference type="Rhea" id="RHEA:46608"/>
        <dbReference type="Rhea" id="RHEA-COMP:11060"/>
        <dbReference type="Rhea" id="RHEA-COMP:11605"/>
        <dbReference type="ChEBI" id="CHEBI:15378"/>
        <dbReference type="ChEBI" id="CHEBI:30013"/>
        <dbReference type="ChEBI" id="CHEBI:30616"/>
        <dbReference type="ChEBI" id="CHEBI:61977"/>
        <dbReference type="ChEBI" id="CHEBI:456216"/>
        <dbReference type="EC" id="2.7.11.1"/>
    </reaction>
</comment>
<feature type="domain" description="Protein kinase" evidence="12">
    <location>
        <begin position="33"/>
        <end position="291"/>
    </location>
</feature>
<dbReference type="PANTHER" id="PTHR24342:SF12">
    <property type="entry name" value="DEATH-ASSOCIATED PROTEIN KINASE RELATED"/>
    <property type="match status" value="1"/>
</dbReference>
<dbReference type="SUPFAM" id="SSF56112">
    <property type="entry name" value="Protein kinase-like (PK-like)"/>
    <property type="match status" value="1"/>
</dbReference>
<comment type="catalytic activity">
    <reaction evidence="9">
        <text>L-seryl-[protein] + ATP = O-phospho-L-seryl-[protein] + ADP + H(+)</text>
        <dbReference type="Rhea" id="RHEA:17989"/>
        <dbReference type="Rhea" id="RHEA-COMP:9863"/>
        <dbReference type="Rhea" id="RHEA-COMP:11604"/>
        <dbReference type="ChEBI" id="CHEBI:15378"/>
        <dbReference type="ChEBI" id="CHEBI:29999"/>
        <dbReference type="ChEBI" id="CHEBI:30616"/>
        <dbReference type="ChEBI" id="CHEBI:83421"/>
        <dbReference type="ChEBI" id="CHEBI:456216"/>
        <dbReference type="EC" id="2.7.11.1"/>
    </reaction>
</comment>
<protein>
    <recommendedName>
        <fullName evidence="1">non-specific serine/threonine protein kinase</fullName>
        <ecNumber evidence="1">2.7.11.1</ecNumber>
    </recommendedName>
</protein>
<dbReference type="InterPro" id="IPR008271">
    <property type="entry name" value="Ser/Thr_kinase_AS"/>
</dbReference>
<comment type="similarity">
    <text evidence="10">Belongs to the protein kinase superfamily. CAMK Ser/Thr protein kinase family. DAP kinase subfamily.</text>
</comment>
<feature type="compositionally biased region" description="Pro residues" evidence="11">
    <location>
        <begin position="341"/>
        <end position="352"/>
    </location>
</feature>
<dbReference type="Gene3D" id="1.10.510.10">
    <property type="entry name" value="Transferase(Phosphotransferase) domain 1"/>
    <property type="match status" value="1"/>
</dbReference>
<name>A0A131X7Y7_9ACAR</name>
<evidence type="ECO:0000256" key="1">
    <source>
        <dbReference type="ARBA" id="ARBA00012513"/>
    </source>
</evidence>
<keyword evidence="6 13" id="KW-0418">Kinase</keyword>